<name>A0A3S0MDX4_9FLAO</name>
<dbReference type="InterPro" id="IPR041662">
    <property type="entry name" value="SusD-like_2"/>
</dbReference>
<reference evidence="1 2" key="1">
    <citation type="submission" date="2018-12" db="EMBL/GenBank/DDBJ databases">
        <title>Flavobacterium sp. nov., isolated from glacier ice.</title>
        <authorList>
            <person name="Liu Q."/>
            <person name="Xin Y.-H."/>
        </authorList>
    </citation>
    <scope>NUCLEOTIDE SEQUENCE [LARGE SCALE GENOMIC DNA]</scope>
    <source>
        <strain evidence="1 2">RB1N8</strain>
    </source>
</reference>
<evidence type="ECO:0000313" key="2">
    <source>
        <dbReference type="Proteomes" id="UP000280825"/>
    </source>
</evidence>
<dbReference type="PROSITE" id="PS51257">
    <property type="entry name" value="PROKAR_LIPOPROTEIN"/>
    <property type="match status" value="1"/>
</dbReference>
<gene>
    <name evidence="1" type="ORF">EKL98_05185</name>
</gene>
<dbReference type="RefSeq" id="WP_126561714.1">
    <property type="nucleotide sequence ID" value="NZ_RYDJ01000004.1"/>
</dbReference>
<organism evidence="1 2">
    <name type="scientific">Flavobacterium bomense</name>
    <dbReference type="NCBI Taxonomy" id="2497483"/>
    <lineage>
        <taxon>Bacteria</taxon>
        <taxon>Pseudomonadati</taxon>
        <taxon>Bacteroidota</taxon>
        <taxon>Flavobacteriia</taxon>
        <taxon>Flavobacteriales</taxon>
        <taxon>Flavobacteriaceae</taxon>
        <taxon>Flavobacterium</taxon>
    </lineage>
</organism>
<sequence length="468" mass="52922">MKKFLIFVLLLSVSISCTDQFEEINTNKNQPTAAQPKTLLPNVIFNLANENVSNAFDFGDIVAQYGGNYEYNELDIYNWGASSRFWNMYKWLNDINDIKKQAIVLNNKNYEAVSLILESYVISVITDTYGNVPYSESSKGEDGILKPVYDSQEQIYTKIFENLTTANSIIETSKSIEGDLLFNGSMLKWKKFCNSLHVRLLMRVSNKTVVNTKLSEIISNPATYPLFASNLDNANYKYTGVFPNISPMTDGINRLYGYNIVMPSTHIVNTLITNNDPRLNEWIDPIAGTNNYKGVQPGLALDQIGEPTKYSRRAEDYFYTKTKITSIFMTYSELNFLLAEARQRNIITTGTAQVYYNTAVEASFNQWSVTMPANYLVTTAPYSATNDVLYTQKWLALYHTGVEAWIDWKRTGKPSFIQAGPGAKNGGKIPRRIMYPSIEQSVNAENNSAAVKAIGGDNINNKIWWDNF</sequence>
<dbReference type="Proteomes" id="UP000280825">
    <property type="component" value="Unassembled WGS sequence"/>
</dbReference>
<dbReference type="Gene3D" id="1.25.40.390">
    <property type="match status" value="1"/>
</dbReference>
<dbReference type="SUPFAM" id="SSF48452">
    <property type="entry name" value="TPR-like"/>
    <property type="match status" value="1"/>
</dbReference>
<dbReference type="Pfam" id="PF12771">
    <property type="entry name" value="SusD-like_2"/>
    <property type="match status" value="1"/>
</dbReference>
<accession>A0A3S0MDX4</accession>
<keyword evidence="2" id="KW-1185">Reference proteome</keyword>
<comment type="caution">
    <text evidence="1">The sequence shown here is derived from an EMBL/GenBank/DDBJ whole genome shotgun (WGS) entry which is preliminary data.</text>
</comment>
<proteinExistence type="predicted"/>
<evidence type="ECO:0000313" key="1">
    <source>
        <dbReference type="EMBL" id="RTZ05928.1"/>
    </source>
</evidence>
<dbReference type="AlphaFoldDB" id="A0A3S0MDX4"/>
<keyword evidence="1" id="KW-0449">Lipoprotein</keyword>
<dbReference type="InterPro" id="IPR011990">
    <property type="entry name" value="TPR-like_helical_dom_sf"/>
</dbReference>
<dbReference type="EMBL" id="RYDJ01000004">
    <property type="protein sequence ID" value="RTZ05928.1"/>
    <property type="molecule type" value="Genomic_DNA"/>
</dbReference>
<protein>
    <submittedName>
        <fullName evidence="1">SusD/RagB family nutrient-binding outer membrane lipoprotein</fullName>
    </submittedName>
</protein>